<comment type="caution">
    <text evidence="1">The sequence shown here is derived from an EMBL/GenBank/DDBJ whole genome shotgun (WGS) entry which is preliminary data.</text>
</comment>
<dbReference type="EMBL" id="LAZR01029054">
    <property type="protein sequence ID" value="KKL60717.1"/>
    <property type="molecule type" value="Genomic_DNA"/>
</dbReference>
<gene>
    <name evidence="1" type="ORF">LCGC14_2202490</name>
</gene>
<dbReference type="AlphaFoldDB" id="A0A0F9GC50"/>
<organism evidence="1">
    <name type="scientific">marine sediment metagenome</name>
    <dbReference type="NCBI Taxonomy" id="412755"/>
    <lineage>
        <taxon>unclassified sequences</taxon>
        <taxon>metagenomes</taxon>
        <taxon>ecological metagenomes</taxon>
    </lineage>
</organism>
<name>A0A0F9GC50_9ZZZZ</name>
<reference evidence="1" key="1">
    <citation type="journal article" date="2015" name="Nature">
        <title>Complex archaea that bridge the gap between prokaryotes and eukaryotes.</title>
        <authorList>
            <person name="Spang A."/>
            <person name="Saw J.H."/>
            <person name="Jorgensen S.L."/>
            <person name="Zaremba-Niedzwiedzka K."/>
            <person name="Martijn J."/>
            <person name="Lind A.E."/>
            <person name="van Eijk R."/>
            <person name="Schleper C."/>
            <person name="Guy L."/>
            <person name="Ettema T.J."/>
        </authorList>
    </citation>
    <scope>NUCLEOTIDE SEQUENCE</scope>
</reference>
<evidence type="ECO:0000313" key="1">
    <source>
        <dbReference type="EMBL" id="KKL60717.1"/>
    </source>
</evidence>
<protein>
    <submittedName>
        <fullName evidence="1">Uncharacterized protein</fullName>
    </submittedName>
</protein>
<sequence>MKISNVFPLLTAANSRNTRLVNTVFFRNFTLKPTSSIKPANLVNIRFSQFSRIILFTVKIPANISAFSNTLLNVIFLSTRI</sequence>
<proteinExistence type="predicted"/>
<accession>A0A0F9GC50</accession>